<sequence length="306" mass="34616">MHRDEQMEKIWSKTAERDCSLSDFLLHDMELTKRQIKQAKFRKDGIRVNSNRARVTHELKAGDKVEVKLEEAHTGSSQLVPGKGIPDILYEDEDLLCVNKPAGLVVHPSHGHYADSLSNMLAFYFREKGVQARVRSVGRLDKDTSGIVVFALNQAAAGRLAKQKQQGAFEKEYLALVEGVPKMDEGIITEKIDKAEGELMRMCVSPQGKTAVTRYRVVEKMRDCALVHLCLATGRTHQIRVHMAWMGHPLLGDRLYGGNTEHMKRAALHAFRVTLIQPFTEEEIRIQAAFPDDMQKCLEAKRSEIK</sequence>
<keyword evidence="3" id="KW-0413">Isomerase</keyword>
<evidence type="ECO:0000259" key="4">
    <source>
        <dbReference type="Pfam" id="PF00849"/>
    </source>
</evidence>
<accession>A0ABQ0BWE1</accession>
<comment type="caution">
    <text evidence="5">The sequence shown here is derived from an EMBL/GenBank/DDBJ whole genome shotgun (WGS) entry which is preliminary data.</text>
</comment>
<evidence type="ECO:0000256" key="2">
    <source>
        <dbReference type="ARBA" id="ARBA00010876"/>
    </source>
</evidence>
<evidence type="ECO:0000313" key="6">
    <source>
        <dbReference type="Proteomes" id="UP001600941"/>
    </source>
</evidence>
<dbReference type="EC" id="5.4.99.-" evidence="3"/>
<dbReference type="CDD" id="cd02869">
    <property type="entry name" value="PseudoU_synth_RluA_like"/>
    <property type="match status" value="1"/>
</dbReference>
<reference evidence="5 6" key="1">
    <citation type="submission" date="2024-04" db="EMBL/GenBank/DDBJ databases">
        <title>Defined microbial consortia suppress multidrug-resistant proinflammatory Enterobacteriaceae via ecological control.</title>
        <authorList>
            <person name="Furuichi M."/>
            <person name="Kawaguchi T."/>
            <person name="Pust M."/>
            <person name="Yasuma K."/>
            <person name="Plichta D."/>
            <person name="Hasegawa N."/>
            <person name="Ohya T."/>
            <person name="Bhattarai S."/>
            <person name="Sasajima S."/>
            <person name="Aoto Y."/>
            <person name="Tuganbaev T."/>
            <person name="Yaginuma M."/>
            <person name="Ueda M."/>
            <person name="Okahashi N."/>
            <person name="Amafuji K."/>
            <person name="Kiridooshi Y."/>
            <person name="Sugita K."/>
            <person name="Strazar M."/>
            <person name="Skelly A."/>
            <person name="Suda W."/>
            <person name="Hattori M."/>
            <person name="Nakamoto N."/>
            <person name="Caballero S."/>
            <person name="Norman J."/>
            <person name="Olle B."/>
            <person name="Tanoue T."/>
            <person name="Arita M."/>
            <person name="Bucci V."/>
            <person name="Atarashi K."/>
            <person name="Xavier R."/>
            <person name="Honda K."/>
        </authorList>
    </citation>
    <scope>NUCLEOTIDE SEQUENCE [LARGE SCALE GENOMIC DNA]</scope>
    <source>
        <strain evidence="6">k34-0107-D12</strain>
    </source>
</reference>
<comment type="catalytic activity">
    <reaction evidence="1 3">
        <text>a uridine in RNA = a pseudouridine in RNA</text>
        <dbReference type="Rhea" id="RHEA:48348"/>
        <dbReference type="Rhea" id="RHEA-COMP:12068"/>
        <dbReference type="Rhea" id="RHEA-COMP:12069"/>
        <dbReference type="ChEBI" id="CHEBI:65314"/>
        <dbReference type="ChEBI" id="CHEBI:65315"/>
    </reaction>
</comment>
<dbReference type="EMBL" id="BAABZQ010000001">
    <property type="protein sequence ID" value="GAA6500844.1"/>
    <property type="molecule type" value="Genomic_DNA"/>
</dbReference>
<dbReference type="PANTHER" id="PTHR21600:SF87">
    <property type="entry name" value="RNA PSEUDOURIDYLATE SYNTHASE DOMAIN-CONTAINING PROTEIN 1"/>
    <property type="match status" value="1"/>
</dbReference>
<dbReference type="InterPro" id="IPR006145">
    <property type="entry name" value="PsdUridine_synth_RsuA/RluA"/>
</dbReference>
<feature type="domain" description="Pseudouridine synthase RsuA/RluA-like" evidence="4">
    <location>
        <begin position="94"/>
        <end position="244"/>
    </location>
</feature>
<dbReference type="Pfam" id="PF00849">
    <property type="entry name" value="PseudoU_synth_2"/>
    <property type="match status" value="1"/>
</dbReference>
<comment type="similarity">
    <text evidence="2 3">Belongs to the pseudouridine synthase RluA family.</text>
</comment>
<protein>
    <recommendedName>
        <fullName evidence="3">Pseudouridine synthase</fullName>
        <ecNumber evidence="3">5.4.99.-</ecNumber>
    </recommendedName>
</protein>
<evidence type="ECO:0000256" key="1">
    <source>
        <dbReference type="ARBA" id="ARBA00000073"/>
    </source>
</evidence>
<evidence type="ECO:0000313" key="5">
    <source>
        <dbReference type="EMBL" id="GAA6500844.1"/>
    </source>
</evidence>
<dbReference type="InterPro" id="IPR006225">
    <property type="entry name" value="PsdUridine_synth_RluC/D"/>
</dbReference>
<dbReference type="InterPro" id="IPR020103">
    <property type="entry name" value="PsdUridine_synth_cat_dom_sf"/>
</dbReference>
<dbReference type="InterPro" id="IPR050188">
    <property type="entry name" value="RluA_PseudoU_synthase"/>
</dbReference>
<evidence type="ECO:0000256" key="3">
    <source>
        <dbReference type="RuleBase" id="RU362028"/>
    </source>
</evidence>
<keyword evidence="6" id="KW-1185">Reference proteome</keyword>
<organism evidence="5 6">
    <name type="scientific">Blautia parvula</name>
    <dbReference type="NCBI Taxonomy" id="2877527"/>
    <lineage>
        <taxon>Bacteria</taxon>
        <taxon>Bacillati</taxon>
        <taxon>Bacillota</taxon>
        <taxon>Clostridia</taxon>
        <taxon>Lachnospirales</taxon>
        <taxon>Lachnospiraceae</taxon>
        <taxon>Blautia</taxon>
    </lineage>
</organism>
<dbReference type="Gene3D" id="3.30.2350.10">
    <property type="entry name" value="Pseudouridine synthase"/>
    <property type="match status" value="1"/>
</dbReference>
<comment type="function">
    <text evidence="3">Responsible for synthesis of pseudouridine from uracil.</text>
</comment>
<dbReference type="Proteomes" id="UP001600941">
    <property type="component" value="Unassembled WGS sequence"/>
</dbReference>
<dbReference type="PANTHER" id="PTHR21600">
    <property type="entry name" value="MITOCHONDRIAL RNA PSEUDOURIDINE SYNTHASE"/>
    <property type="match status" value="1"/>
</dbReference>
<name>A0ABQ0BWE1_9FIRM</name>
<proteinExistence type="inferred from homology"/>
<gene>
    <name evidence="5" type="ORF">K340107D12_36600</name>
</gene>
<dbReference type="NCBIfam" id="TIGR00005">
    <property type="entry name" value="rluA_subfam"/>
    <property type="match status" value="1"/>
</dbReference>
<dbReference type="SUPFAM" id="SSF55120">
    <property type="entry name" value="Pseudouridine synthase"/>
    <property type="match status" value="1"/>
</dbReference>